<dbReference type="PATRIC" id="fig|1423738.3.peg.1168"/>
<gene>
    <name evidence="1" type="ORF">FC84_GL001155</name>
</gene>
<name>A0A0R2BRS6_9LACO</name>
<sequence>MMSIVKVPQLKIIGRIALANQIDPNGSFYSLWQDLNDDPQMSQVDQQLQEQVGQTNRVGLVVYAPESYLYWAGVAVPTTFSTPQDWQSYLLPAGQAFEVTQATPEFMPQIPLNFKLDQIFAQAEKENVQLPDSLGHAQQPYFLEELKFNDINHVEQQRYLVYLSDEIEALEDDLG</sequence>
<dbReference type="AlphaFoldDB" id="A0A0R2BRS6"/>
<reference evidence="1 2" key="1">
    <citation type="journal article" date="2015" name="Genome Announc.">
        <title>Expanding the biotechnology potential of lactobacilli through comparative genomics of 213 strains and associated genera.</title>
        <authorList>
            <person name="Sun Z."/>
            <person name="Harris H.M."/>
            <person name="McCann A."/>
            <person name="Guo C."/>
            <person name="Argimon S."/>
            <person name="Zhang W."/>
            <person name="Yang X."/>
            <person name="Jeffery I.B."/>
            <person name="Cooney J.C."/>
            <person name="Kagawa T.F."/>
            <person name="Liu W."/>
            <person name="Song Y."/>
            <person name="Salvetti E."/>
            <person name="Wrobel A."/>
            <person name="Rasinkangas P."/>
            <person name="Parkhill J."/>
            <person name="Rea M.C."/>
            <person name="O'Sullivan O."/>
            <person name="Ritari J."/>
            <person name="Douillard F.P."/>
            <person name="Paul Ross R."/>
            <person name="Yang R."/>
            <person name="Briner A.E."/>
            <person name="Felis G.E."/>
            <person name="de Vos W.M."/>
            <person name="Barrangou R."/>
            <person name="Klaenhammer T.R."/>
            <person name="Caufield P.W."/>
            <person name="Cui Y."/>
            <person name="Zhang H."/>
            <person name="O'Toole P.W."/>
        </authorList>
    </citation>
    <scope>NUCLEOTIDE SEQUENCE [LARGE SCALE GENOMIC DNA]</scope>
    <source>
        <strain evidence="1 2">DSM 20335</strain>
    </source>
</reference>
<organism evidence="1 2">
    <name type="scientific">Lapidilactobacillus dextrinicus DSM 20335</name>
    <dbReference type="NCBI Taxonomy" id="1423738"/>
    <lineage>
        <taxon>Bacteria</taxon>
        <taxon>Bacillati</taxon>
        <taxon>Bacillota</taxon>
        <taxon>Bacilli</taxon>
        <taxon>Lactobacillales</taxon>
        <taxon>Lactobacillaceae</taxon>
        <taxon>Lapidilactobacillus</taxon>
    </lineage>
</organism>
<evidence type="ECO:0008006" key="3">
    <source>
        <dbReference type="Google" id="ProtNLM"/>
    </source>
</evidence>
<evidence type="ECO:0000313" key="2">
    <source>
        <dbReference type="Proteomes" id="UP000051813"/>
    </source>
</evidence>
<proteinExistence type="predicted"/>
<accession>A0A0R2BRS6</accession>
<evidence type="ECO:0000313" key="1">
    <source>
        <dbReference type="EMBL" id="KRM78332.1"/>
    </source>
</evidence>
<dbReference type="STRING" id="1423738.FC84_GL001155"/>
<dbReference type="Proteomes" id="UP000051813">
    <property type="component" value="Unassembled WGS sequence"/>
</dbReference>
<protein>
    <recommendedName>
        <fullName evidence="3">GyrI-like small molecule binding domain-containing protein</fullName>
    </recommendedName>
</protein>
<keyword evidence="2" id="KW-1185">Reference proteome</keyword>
<comment type="caution">
    <text evidence="1">The sequence shown here is derived from an EMBL/GenBank/DDBJ whole genome shotgun (WGS) entry which is preliminary data.</text>
</comment>
<dbReference type="EMBL" id="AYYK01000022">
    <property type="protein sequence ID" value="KRM78332.1"/>
    <property type="molecule type" value="Genomic_DNA"/>
</dbReference>